<dbReference type="PROSITE" id="PS50002">
    <property type="entry name" value="SH3"/>
    <property type="match status" value="1"/>
</dbReference>
<feature type="domain" description="SH3" evidence="8">
    <location>
        <begin position="932"/>
        <end position="993"/>
    </location>
</feature>
<dbReference type="Pfam" id="PF14604">
    <property type="entry name" value="SH3_9"/>
    <property type="match status" value="1"/>
</dbReference>
<evidence type="ECO:0000256" key="1">
    <source>
        <dbReference type="ARBA" id="ARBA00004496"/>
    </source>
</evidence>
<dbReference type="InterPro" id="IPR011993">
    <property type="entry name" value="PH-like_dom_sf"/>
</dbReference>
<feature type="region of interest" description="Disordered" evidence="6">
    <location>
        <begin position="253"/>
        <end position="333"/>
    </location>
</feature>
<proteinExistence type="inferred from homology"/>
<evidence type="ECO:0000256" key="3">
    <source>
        <dbReference type="ARBA" id="ARBA00022443"/>
    </source>
</evidence>
<organism evidence="9 10">
    <name type="scientific">Ilyodon furcidens</name>
    <name type="common">goldbreast splitfin</name>
    <dbReference type="NCBI Taxonomy" id="33524"/>
    <lineage>
        <taxon>Eukaryota</taxon>
        <taxon>Metazoa</taxon>
        <taxon>Chordata</taxon>
        <taxon>Craniata</taxon>
        <taxon>Vertebrata</taxon>
        <taxon>Euteleostomi</taxon>
        <taxon>Actinopterygii</taxon>
        <taxon>Neopterygii</taxon>
        <taxon>Teleostei</taxon>
        <taxon>Neoteleostei</taxon>
        <taxon>Acanthomorphata</taxon>
        <taxon>Ovalentaria</taxon>
        <taxon>Atherinomorphae</taxon>
        <taxon>Cyprinodontiformes</taxon>
        <taxon>Goodeidae</taxon>
        <taxon>Ilyodon</taxon>
    </lineage>
</organism>
<feature type="region of interest" description="Disordered" evidence="6">
    <location>
        <begin position="512"/>
        <end position="541"/>
    </location>
</feature>
<accession>A0ABV0UIN5</accession>
<evidence type="ECO:0000313" key="10">
    <source>
        <dbReference type="Proteomes" id="UP001482620"/>
    </source>
</evidence>
<gene>
    <name evidence="9" type="ORF">ILYODFUR_012838</name>
</gene>
<reference evidence="9 10" key="1">
    <citation type="submission" date="2021-06" db="EMBL/GenBank/DDBJ databases">
        <authorList>
            <person name="Palmer J.M."/>
        </authorList>
    </citation>
    <scope>NUCLEOTIDE SEQUENCE [LARGE SCALE GENOMIC DNA]</scope>
    <source>
        <strain evidence="10">if_2019</strain>
        <tissue evidence="9">Muscle</tissue>
    </source>
</reference>
<dbReference type="SUPFAM" id="SSF50044">
    <property type="entry name" value="SH3-domain"/>
    <property type="match status" value="1"/>
</dbReference>
<dbReference type="InterPro" id="IPR001452">
    <property type="entry name" value="SH3_domain"/>
</dbReference>
<dbReference type="SMART" id="SM00462">
    <property type="entry name" value="PTB"/>
    <property type="match status" value="1"/>
</dbReference>
<feature type="domain" description="PID" evidence="7">
    <location>
        <begin position="1011"/>
        <end position="1146"/>
    </location>
</feature>
<dbReference type="SMART" id="SM00326">
    <property type="entry name" value="SH3"/>
    <property type="match status" value="1"/>
</dbReference>
<dbReference type="InterPro" id="IPR035637">
    <property type="entry name" value="JIP2_SH3"/>
</dbReference>
<dbReference type="CDD" id="cd11942">
    <property type="entry name" value="SH3_JIP2"/>
    <property type="match status" value="1"/>
</dbReference>
<feature type="region of interest" description="Disordered" evidence="6">
    <location>
        <begin position="859"/>
        <end position="896"/>
    </location>
</feature>
<keyword evidence="3 5" id="KW-0728">SH3 domain</keyword>
<name>A0ABV0UIN5_9TELE</name>
<feature type="compositionally biased region" description="Acidic residues" evidence="6">
    <location>
        <begin position="382"/>
        <end position="392"/>
    </location>
</feature>
<feature type="compositionally biased region" description="Polar residues" evidence="6">
    <location>
        <begin position="71"/>
        <end position="82"/>
    </location>
</feature>
<dbReference type="PROSITE" id="PS01179">
    <property type="entry name" value="PID"/>
    <property type="match status" value="1"/>
</dbReference>
<dbReference type="PANTHER" id="PTHR47437:SF2">
    <property type="entry name" value="C-JUN-AMINO-TERMINAL KINASE-INTERACTING PROTEIN 2"/>
    <property type="match status" value="1"/>
</dbReference>
<evidence type="ECO:0000256" key="4">
    <source>
        <dbReference type="ARBA" id="ARBA00022490"/>
    </source>
</evidence>
<comment type="subcellular location">
    <subcellularLocation>
        <location evidence="1">Cytoplasm</location>
    </subcellularLocation>
</comment>
<evidence type="ECO:0000256" key="6">
    <source>
        <dbReference type="SAM" id="MobiDB-lite"/>
    </source>
</evidence>
<evidence type="ECO:0000256" key="2">
    <source>
        <dbReference type="ARBA" id="ARBA00009866"/>
    </source>
</evidence>
<dbReference type="EMBL" id="JAHRIQ010070535">
    <property type="protein sequence ID" value="MEQ2244018.1"/>
    <property type="molecule type" value="Genomic_DNA"/>
</dbReference>
<dbReference type="PANTHER" id="PTHR47437">
    <property type="entry name" value="JNK-INTERACTING PROTEIN 1-LIKE PROTEIN"/>
    <property type="match status" value="1"/>
</dbReference>
<dbReference type="InterPro" id="IPR006020">
    <property type="entry name" value="PTB/PI_dom"/>
</dbReference>
<dbReference type="Pfam" id="PF00640">
    <property type="entry name" value="PID"/>
    <property type="match status" value="1"/>
</dbReference>
<feature type="compositionally biased region" description="Low complexity" evidence="6">
    <location>
        <begin position="573"/>
        <end position="582"/>
    </location>
</feature>
<evidence type="ECO:0008006" key="11">
    <source>
        <dbReference type="Google" id="ProtNLM"/>
    </source>
</evidence>
<dbReference type="CDD" id="cd01212">
    <property type="entry name" value="PTB_JIP"/>
    <property type="match status" value="1"/>
</dbReference>
<feature type="region of interest" description="Disordered" evidence="6">
    <location>
        <begin position="351"/>
        <end position="443"/>
    </location>
</feature>
<evidence type="ECO:0000313" key="9">
    <source>
        <dbReference type="EMBL" id="MEQ2244018.1"/>
    </source>
</evidence>
<dbReference type="Gene3D" id="2.30.29.30">
    <property type="entry name" value="Pleckstrin-homology domain (PH domain)/Phosphotyrosine-binding domain (PTB)"/>
    <property type="match status" value="1"/>
</dbReference>
<sequence length="1157" mass="127987">MASRLSFGLGPAVSCEEQPGHQALSGESRPQAWLQGWTPAPPYRATSRRLSPTHSCLEDGNHVTGQCRASPLSQAPGSQSKGTPPKQAGEGGNPQSPHRPLLCDMEGNRRERPEYGSFGQHRSHPCPAEFTESKVDPSTQTARVPSIDEHSQCSDTEVDHDLNSDHNRKHSNRCATDTYTITSESGVEPENDPDPDGTSRCLSSTAPMGGNEGADTPLSDEELEKDFEVEFMYKEICKENLSSYVEFPSIEPSEPASFCSYQSSSRSEAPDQSNSSDAAIASAVEIAANDSTSPSSDPGIADMNQQGYVTSDQDKDLSSPGSDSDVEGELEAAFACGGPVVSNMISSISETELDLTSDESSSGRSSHLTNSIEEASSPTSDQELDPDTELEQDSGIVGLKTSLLLGQRDPIKEGSVLPSPSPNPSPTIATPSPVDSPILPAESYDDDQALMGIQSVDDELACEHHADPDETLPPAQCCDDRLSRPMVLEIEPDHSLESFKRSFYLPVGPRLMPCADEYDETSEGESESESEDELSENSDSPWLLSNLVNRMISEGSYPISCPEECFRRKASVSDTISPSSDIGDGDDFNDETQDKKSEIGRSQQNEMEGEGYRKERMEPGASSYRYTTNPPADTISPLIFEPCANEEKGTTDLHSLYTNKDCDKNSTEKLSKNAGRPEDEEPNNDLTMLKGRRDLDSPSLSESVISDKDEGRETEPRPTSRSSASLERITEVKNSLTLDIPTTQTNRCFSLTYSTDNDEEEDDGDSYPFMSSMRNQSYVCSDIELDSSPPIDSSVHNHSLPDHDLPLCEKDLILRQPNEDDGLAYDSMKYTLVVDENTTLELVSLRRCTSVLSDDSELSTLCDEEPSGTGNMGYGHDDEEVRPELLSSSEDSSPEADLPFSKKFLNVFVNSTSRSSSTESFGLFSCTINGEERDQTHRAVYRFIPRHEDELELDVDDPLYVEEEEDDYWYRGYNMRTGEKGIFPAFYAHEVIGQSKELLGLKRNPGWIETFNVQFLGSVEVPYHQGNGILCAAMQKIAISRKRTVHVRPPSLCELEISLQGVKLIMSLEDEYDTLDEYDRCSHFFQMKNISFCGCHPRNNCYFGFITKHPMLNRFACHVFVSQESMRPVAECVGRAFQEYYQEHLEYACPTEDIYLE</sequence>
<feature type="region of interest" description="Disordered" evidence="6">
    <location>
        <begin position="655"/>
        <end position="728"/>
    </location>
</feature>
<dbReference type="Gene3D" id="2.30.30.40">
    <property type="entry name" value="SH3 Domains"/>
    <property type="match status" value="1"/>
</dbReference>
<evidence type="ECO:0000259" key="7">
    <source>
        <dbReference type="PROSITE" id="PS01179"/>
    </source>
</evidence>
<feature type="compositionally biased region" description="Basic and acidic residues" evidence="6">
    <location>
        <begin position="705"/>
        <end position="718"/>
    </location>
</feature>
<keyword evidence="4" id="KW-0963">Cytoplasm</keyword>
<comment type="similarity">
    <text evidence="2">Belongs to the JIP scaffold family.</text>
</comment>
<dbReference type="SUPFAM" id="SSF50729">
    <property type="entry name" value="PH domain-like"/>
    <property type="match status" value="1"/>
</dbReference>
<feature type="compositionally biased region" description="Low complexity" evidence="6">
    <location>
        <begin position="884"/>
        <end position="896"/>
    </location>
</feature>
<feature type="compositionally biased region" description="Basic and acidic residues" evidence="6">
    <location>
        <begin position="660"/>
        <end position="677"/>
    </location>
</feature>
<feature type="compositionally biased region" description="Polar residues" evidence="6">
    <location>
        <begin position="173"/>
        <end position="185"/>
    </location>
</feature>
<feature type="compositionally biased region" description="Polar residues" evidence="6">
    <location>
        <begin position="358"/>
        <end position="381"/>
    </location>
</feature>
<comment type="caution">
    <text evidence="9">The sequence shown here is derived from an EMBL/GenBank/DDBJ whole genome shotgun (WGS) entry which is preliminary data.</text>
</comment>
<feature type="region of interest" description="Disordered" evidence="6">
    <location>
        <begin position="1"/>
        <end position="223"/>
    </location>
</feature>
<feature type="compositionally biased region" description="Basic and acidic residues" evidence="6">
    <location>
        <begin position="146"/>
        <end position="166"/>
    </location>
</feature>
<dbReference type="Proteomes" id="UP001482620">
    <property type="component" value="Unassembled WGS sequence"/>
</dbReference>
<dbReference type="InterPro" id="IPR047178">
    <property type="entry name" value="JIP1_scaffold"/>
</dbReference>
<feature type="compositionally biased region" description="Low complexity" evidence="6">
    <location>
        <begin position="275"/>
        <end position="288"/>
    </location>
</feature>
<feature type="compositionally biased region" description="Polar residues" evidence="6">
    <location>
        <begin position="259"/>
        <end position="274"/>
    </location>
</feature>
<evidence type="ECO:0000259" key="8">
    <source>
        <dbReference type="PROSITE" id="PS50002"/>
    </source>
</evidence>
<feature type="region of interest" description="Disordered" evidence="6">
    <location>
        <begin position="570"/>
        <end position="641"/>
    </location>
</feature>
<keyword evidence="10" id="KW-1185">Reference proteome</keyword>
<feature type="compositionally biased region" description="Acidic residues" evidence="6">
    <location>
        <begin position="516"/>
        <end position="536"/>
    </location>
</feature>
<dbReference type="InterPro" id="IPR036028">
    <property type="entry name" value="SH3-like_dom_sf"/>
</dbReference>
<protein>
    <recommendedName>
        <fullName evidence="11">Mitogen-activated protein kinase 8 interacting protein 2</fullName>
    </recommendedName>
</protein>
<evidence type="ECO:0000256" key="5">
    <source>
        <dbReference type="PROSITE-ProRule" id="PRU00192"/>
    </source>
</evidence>